<dbReference type="Proteomes" id="UP000749293">
    <property type="component" value="Unassembled WGS sequence"/>
</dbReference>
<organism evidence="6 7">
    <name type="scientific">Geosmithia morbida</name>
    <dbReference type="NCBI Taxonomy" id="1094350"/>
    <lineage>
        <taxon>Eukaryota</taxon>
        <taxon>Fungi</taxon>
        <taxon>Dikarya</taxon>
        <taxon>Ascomycota</taxon>
        <taxon>Pezizomycotina</taxon>
        <taxon>Sordariomycetes</taxon>
        <taxon>Hypocreomycetidae</taxon>
        <taxon>Hypocreales</taxon>
        <taxon>Bionectriaceae</taxon>
        <taxon>Geosmithia</taxon>
    </lineage>
</organism>
<dbReference type="GO" id="GO:0030015">
    <property type="term" value="C:CCR4-NOT core complex"/>
    <property type="evidence" value="ECO:0007669"/>
    <property type="project" value="InterPro"/>
</dbReference>
<proteinExistence type="inferred from homology"/>
<accession>A0A9P4Z114</accession>
<reference evidence="6" key="1">
    <citation type="submission" date="2020-03" db="EMBL/GenBank/DDBJ databases">
        <title>Site-based positive gene gene selection in Geosmithia morbida across the United States reveals a broad range of putative effectors and factors for local host and environmental adapation.</title>
        <authorList>
            <person name="Onufrak A."/>
            <person name="Murdoch R.W."/>
            <person name="Gazis R."/>
            <person name="Huff M."/>
            <person name="Staton M."/>
            <person name="Klingeman W."/>
            <person name="Hadziabdic D."/>
        </authorList>
    </citation>
    <scope>NUCLEOTIDE SEQUENCE</scope>
    <source>
        <strain evidence="6">1262</strain>
    </source>
</reference>
<comment type="caution">
    <text evidence="6">The sequence shown here is derived from an EMBL/GenBank/DDBJ whole genome shotgun (WGS) entry which is preliminary data.</text>
</comment>
<feature type="compositionally biased region" description="Basic and acidic residues" evidence="4">
    <location>
        <begin position="271"/>
        <end position="280"/>
    </location>
</feature>
<keyword evidence="3" id="KW-0804">Transcription</keyword>
<name>A0A9P4Z114_9HYPO</name>
<evidence type="ECO:0000256" key="3">
    <source>
        <dbReference type="ARBA" id="ARBA00023163"/>
    </source>
</evidence>
<dbReference type="EMBL" id="JAANYQ010000001">
    <property type="protein sequence ID" value="KAF4126728.1"/>
    <property type="molecule type" value="Genomic_DNA"/>
</dbReference>
<sequence length="470" mass="50828">MPSGFGGQQQQQQQPQQSNRSVSGRLPNGKMANNNSPGWAFGGGVPMGGGAGIQNPNRQMGGNVSFAQSLSGLQPGAPLDLSEFPSLSNTPQMGNANPASMWSSGSRNISVPVQRNQSTPLSSQAGQEELYSSPSSRMATAQQQQQSFRFGNQQQPSSATSQQMQQTTADDFPPLSRTANGDVGFAAAAQGSRGNGLLNALSANSRSTETRTPPGIVPGKQSKVEAGQPLQASGEPLLTYTSTGPTRAQGEDGGIGNSGSQGAADQAPSRLGDDGDKDSQAPEGVDLLAGMPEKDKWSIKGLRTLMNNYPDFHAMSVGLDPTTLGLDVTSPELLSTQTFSLFDDAPARPTVSGSRFRLPDCYNVTNVQPIETKIQSFNEETLFWIFYSCPYDIKQQMAAVELHSRNWRWHKKLQVWLTKDEQMTPQILSPVHERGYYIVWDTSSWRKDRREFTLYYNDLDTSLSQPPVVA</sequence>
<dbReference type="GO" id="GO:0000289">
    <property type="term" value="P:nuclear-transcribed mRNA poly(A) tail shortening"/>
    <property type="evidence" value="ECO:0007669"/>
    <property type="project" value="UniProtKB-ARBA"/>
</dbReference>
<gene>
    <name evidence="6" type="ORF">GMORB2_0465</name>
</gene>
<dbReference type="RefSeq" id="XP_035325380.1">
    <property type="nucleotide sequence ID" value="XM_035462450.1"/>
</dbReference>
<comment type="similarity">
    <text evidence="1">Belongs to the CNOT2/3/5 family.</text>
</comment>
<evidence type="ECO:0000313" key="7">
    <source>
        <dbReference type="Proteomes" id="UP000749293"/>
    </source>
</evidence>
<evidence type="ECO:0000256" key="2">
    <source>
        <dbReference type="ARBA" id="ARBA00023015"/>
    </source>
</evidence>
<dbReference type="InterPro" id="IPR007282">
    <property type="entry name" value="NOT2/3/5_C"/>
</dbReference>
<keyword evidence="7" id="KW-1185">Reference proteome</keyword>
<evidence type="ECO:0000256" key="4">
    <source>
        <dbReference type="SAM" id="MobiDB-lite"/>
    </source>
</evidence>
<dbReference type="Gene3D" id="2.30.30.1020">
    <property type="entry name" value="CCR4-NOT complex subunit 2/3/5, C-terminal domain"/>
    <property type="match status" value="1"/>
</dbReference>
<dbReference type="OrthoDB" id="258627at2759"/>
<feature type="compositionally biased region" description="Polar residues" evidence="4">
    <location>
        <begin position="54"/>
        <end position="72"/>
    </location>
</feature>
<dbReference type="PANTHER" id="PTHR23326">
    <property type="entry name" value="CCR4 NOT-RELATED"/>
    <property type="match status" value="1"/>
</dbReference>
<feature type="region of interest" description="Disordered" evidence="4">
    <location>
        <begin position="1"/>
        <end position="290"/>
    </location>
</feature>
<feature type="compositionally biased region" description="Low complexity" evidence="4">
    <location>
        <begin position="142"/>
        <end position="168"/>
    </location>
</feature>
<evidence type="ECO:0000256" key="1">
    <source>
        <dbReference type="ARBA" id="ARBA00007682"/>
    </source>
</evidence>
<protein>
    <submittedName>
        <fullName evidence="6">CCR4-NOT transcription complex subunit 2</fullName>
    </submittedName>
</protein>
<feature type="compositionally biased region" description="Gly residues" evidence="4">
    <location>
        <begin position="40"/>
        <end position="52"/>
    </location>
</feature>
<dbReference type="InterPro" id="IPR038635">
    <property type="entry name" value="CCR4-NOT_su2/3/5_C_sf"/>
</dbReference>
<dbReference type="AlphaFoldDB" id="A0A9P4Z114"/>
<keyword evidence="2" id="KW-0805">Transcription regulation</keyword>
<dbReference type="InterPro" id="IPR040168">
    <property type="entry name" value="Not2/3/5"/>
</dbReference>
<feature type="domain" description="NOT2/NOT3/NOT5 C-terminal" evidence="5">
    <location>
        <begin position="340"/>
        <end position="459"/>
    </location>
</feature>
<feature type="compositionally biased region" description="Polar residues" evidence="4">
    <location>
        <begin position="201"/>
        <end position="211"/>
    </location>
</feature>
<feature type="compositionally biased region" description="Low complexity" evidence="4">
    <location>
        <begin position="8"/>
        <end position="17"/>
    </location>
</feature>
<dbReference type="GO" id="GO:0006355">
    <property type="term" value="P:regulation of DNA-templated transcription"/>
    <property type="evidence" value="ECO:0007669"/>
    <property type="project" value="InterPro"/>
</dbReference>
<dbReference type="Pfam" id="PF04153">
    <property type="entry name" value="NOT2_3_5_C"/>
    <property type="match status" value="1"/>
</dbReference>
<feature type="compositionally biased region" description="Polar residues" evidence="4">
    <location>
        <begin position="85"/>
        <end position="141"/>
    </location>
</feature>
<evidence type="ECO:0000313" key="6">
    <source>
        <dbReference type="EMBL" id="KAF4126728.1"/>
    </source>
</evidence>
<dbReference type="GeneID" id="55966695"/>
<evidence type="ECO:0000259" key="5">
    <source>
        <dbReference type="Pfam" id="PF04153"/>
    </source>
</evidence>